<dbReference type="EMBL" id="BOQN01000016">
    <property type="protein sequence ID" value="GIM89592.1"/>
    <property type="molecule type" value="Genomic_DNA"/>
</dbReference>
<dbReference type="AlphaFoldDB" id="A0A919T707"/>
<evidence type="ECO:0000313" key="2">
    <source>
        <dbReference type="EMBL" id="GIM89592.1"/>
    </source>
</evidence>
<reference evidence="2 3" key="1">
    <citation type="submission" date="2021-03" db="EMBL/GenBank/DDBJ databases">
        <title>Whole genome shotgun sequence of Actinoplanes toevensis NBRC 105298.</title>
        <authorList>
            <person name="Komaki H."/>
            <person name="Tamura T."/>
        </authorList>
    </citation>
    <scope>NUCLEOTIDE SEQUENCE [LARGE SCALE GENOMIC DNA]</scope>
    <source>
        <strain evidence="2 3">NBRC 105298</strain>
    </source>
</reference>
<gene>
    <name evidence="2" type="ORF">Ato02nite_013850</name>
</gene>
<accession>A0A919T707</accession>
<feature type="region of interest" description="Disordered" evidence="1">
    <location>
        <begin position="33"/>
        <end position="62"/>
    </location>
</feature>
<organism evidence="2 3">
    <name type="scientific">Paractinoplanes toevensis</name>
    <dbReference type="NCBI Taxonomy" id="571911"/>
    <lineage>
        <taxon>Bacteria</taxon>
        <taxon>Bacillati</taxon>
        <taxon>Actinomycetota</taxon>
        <taxon>Actinomycetes</taxon>
        <taxon>Micromonosporales</taxon>
        <taxon>Micromonosporaceae</taxon>
        <taxon>Paractinoplanes</taxon>
    </lineage>
</organism>
<evidence type="ECO:0000313" key="3">
    <source>
        <dbReference type="Proteomes" id="UP000677082"/>
    </source>
</evidence>
<proteinExistence type="predicted"/>
<evidence type="ECO:0000256" key="1">
    <source>
        <dbReference type="SAM" id="MobiDB-lite"/>
    </source>
</evidence>
<dbReference type="Proteomes" id="UP000677082">
    <property type="component" value="Unassembled WGS sequence"/>
</dbReference>
<feature type="compositionally biased region" description="Low complexity" evidence="1">
    <location>
        <begin position="33"/>
        <end position="43"/>
    </location>
</feature>
<keyword evidence="3" id="KW-1185">Reference proteome</keyword>
<sequence length="62" mass="6042">MTALASALSDLAASGDGELRDALDALAAEASKAAKAADPVRAATSTSFDSAGQELDNACTNA</sequence>
<name>A0A919T707_9ACTN</name>
<protein>
    <submittedName>
        <fullName evidence="2">Uncharacterized protein</fullName>
    </submittedName>
</protein>
<comment type="caution">
    <text evidence="2">The sequence shown here is derived from an EMBL/GenBank/DDBJ whole genome shotgun (WGS) entry which is preliminary data.</text>
</comment>